<dbReference type="SUPFAM" id="SSF47384">
    <property type="entry name" value="Homodimeric domain of signal transducing histidine kinase"/>
    <property type="match status" value="1"/>
</dbReference>
<dbReference type="GO" id="GO:0000155">
    <property type="term" value="F:phosphorelay sensor kinase activity"/>
    <property type="evidence" value="ECO:0007669"/>
    <property type="project" value="InterPro"/>
</dbReference>
<evidence type="ECO:0000313" key="7">
    <source>
        <dbReference type="Proteomes" id="UP000543030"/>
    </source>
</evidence>
<evidence type="ECO:0000259" key="5">
    <source>
        <dbReference type="PROSITE" id="PS50109"/>
    </source>
</evidence>
<protein>
    <recommendedName>
        <fullName evidence="2">histidine kinase</fullName>
        <ecNumber evidence="2">2.7.13.3</ecNumber>
    </recommendedName>
</protein>
<evidence type="ECO:0000256" key="4">
    <source>
        <dbReference type="SAM" id="Coils"/>
    </source>
</evidence>
<dbReference type="PRINTS" id="PR00344">
    <property type="entry name" value="BCTRLSENSOR"/>
</dbReference>
<keyword evidence="3" id="KW-0597">Phosphoprotein</keyword>
<dbReference type="InterPro" id="IPR036890">
    <property type="entry name" value="HATPase_C_sf"/>
</dbReference>
<feature type="coiled-coil region" evidence="4">
    <location>
        <begin position="24"/>
        <end position="72"/>
    </location>
</feature>
<dbReference type="CDD" id="cd00082">
    <property type="entry name" value="HisKA"/>
    <property type="match status" value="1"/>
</dbReference>
<accession>A0A840RJQ0</accession>
<dbReference type="RefSeq" id="WP_184102476.1">
    <property type="nucleotide sequence ID" value="NZ_JACHHN010000008.1"/>
</dbReference>
<keyword evidence="4" id="KW-0175">Coiled coil</keyword>
<dbReference type="Proteomes" id="UP000543030">
    <property type="component" value="Unassembled WGS sequence"/>
</dbReference>
<keyword evidence="6" id="KW-0418">Kinase</keyword>
<name>A0A840RJQ0_9NEIS</name>
<dbReference type="PANTHER" id="PTHR43065:SF29">
    <property type="entry name" value="SENSOR PROTEIN KINASE FLES"/>
    <property type="match status" value="1"/>
</dbReference>
<evidence type="ECO:0000313" key="6">
    <source>
        <dbReference type="EMBL" id="MBB5192814.1"/>
    </source>
</evidence>
<dbReference type="SMART" id="SM00387">
    <property type="entry name" value="HATPase_c"/>
    <property type="match status" value="1"/>
</dbReference>
<dbReference type="PROSITE" id="PS50109">
    <property type="entry name" value="HIS_KIN"/>
    <property type="match status" value="1"/>
</dbReference>
<comment type="caution">
    <text evidence="6">The sequence shown here is derived from an EMBL/GenBank/DDBJ whole genome shotgun (WGS) entry which is preliminary data.</text>
</comment>
<dbReference type="SUPFAM" id="SSF55874">
    <property type="entry name" value="ATPase domain of HSP90 chaperone/DNA topoisomerase II/histidine kinase"/>
    <property type="match status" value="1"/>
</dbReference>
<dbReference type="InterPro" id="IPR005467">
    <property type="entry name" value="His_kinase_dom"/>
</dbReference>
<dbReference type="Pfam" id="PF00512">
    <property type="entry name" value="HisKA"/>
    <property type="match status" value="1"/>
</dbReference>
<gene>
    <name evidence="6" type="ORF">HNQ50_003568</name>
</gene>
<keyword evidence="7" id="KW-1185">Reference proteome</keyword>
<comment type="catalytic activity">
    <reaction evidence="1">
        <text>ATP + protein L-histidine = ADP + protein N-phospho-L-histidine.</text>
        <dbReference type="EC" id="2.7.13.3"/>
    </reaction>
</comment>
<dbReference type="Pfam" id="PF02518">
    <property type="entry name" value="HATPase_c"/>
    <property type="match status" value="1"/>
</dbReference>
<dbReference type="InterPro" id="IPR036097">
    <property type="entry name" value="HisK_dim/P_sf"/>
</dbReference>
<dbReference type="Gene3D" id="1.10.287.130">
    <property type="match status" value="1"/>
</dbReference>
<dbReference type="AlphaFoldDB" id="A0A840RJQ0"/>
<dbReference type="PANTHER" id="PTHR43065">
    <property type="entry name" value="SENSOR HISTIDINE KINASE"/>
    <property type="match status" value="1"/>
</dbReference>
<organism evidence="6 7">
    <name type="scientific">Silvimonas terrae</name>
    <dbReference type="NCBI Taxonomy" id="300266"/>
    <lineage>
        <taxon>Bacteria</taxon>
        <taxon>Pseudomonadati</taxon>
        <taxon>Pseudomonadota</taxon>
        <taxon>Betaproteobacteria</taxon>
        <taxon>Neisseriales</taxon>
        <taxon>Chitinibacteraceae</taxon>
        <taxon>Silvimonas</taxon>
    </lineage>
</organism>
<feature type="domain" description="Histidine kinase" evidence="5">
    <location>
        <begin position="179"/>
        <end position="386"/>
    </location>
</feature>
<reference evidence="6 7" key="1">
    <citation type="submission" date="2020-08" db="EMBL/GenBank/DDBJ databases">
        <title>Genomic Encyclopedia of Type Strains, Phase IV (KMG-IV): sequencing the most valuable type-strain genomes for metagenomic binning, comparative biology and taxonomic classification.</title>
        <authorList>
            <person name="Goeker M."/>
        </authorList>
    </citation>
    <scope>NUCLEOTIDE SEQUENCE [LARGE SCALE GENOMIC DNA]</scope>
    <source>
        <strain evidence="6 7">DSM 18233</strain>
    </source>
</reference>
<evidence type="ECO:0000256" key="1">
    <source>
        <dbReference type="ARBA" id="ARBA00000085"/>
    </source>
</evidence>
<dbReference type="InterPro" id="IPR004358">
    <property type="entry name" value="Sig_transdc_His_kin-like_C"/>
</dbReference>
<dbReference type="InterPro" id="IPR003594">
    <property type="entry name" value="HATPase_dom"/>
</dbReference>
<dbReference type="EC" id="2.7.13.3" evidence="2"/>
<evidence type="ECO:0000256" key="3">
    <source>
        <dbReference type="ARBA" id="ARBA00022553"/>
    </source>
</evidence>
<evidence type="ECO:0000256" key="2">
    <source>
        <dbReference type="ARBA" id="ARBA00012438"/>
    </source>
</evidence>
<dbReference type="Gene3D" id="3.30.565.10">
    <property type="entry name" value="Histidine kinase-like ATPase, C-terminal domain"/>
    <property type="match status" value="1"/>
</dbReference>
<dbReference type="InterPro" id="IPR003661">
    <property type="entry name" value="HisK_dim/P_dom"/>
</dbReference>
<keyword evidence="6" id="KW-0808">Transferase</keyword>
<dbReference type="SMART" id="SM00388">
    <property type="entry name" value="HisKA"/>
    <property type="match status" value="1"/>
</dbReference>
<proteinExistence type="predicted"/>
<dbReference type="EMBL" id="JACHHN010000008">
    <property type="protein sequence ID" value="MBB5192814.1"/>
    <property type="molecule type" value="Genomic_DNA"/>
</dbReference>
<sequence>MPDESASMNPRELEEAFSLFTAASRQLTDAYADLQQQVEFLTTQLEIANGNLRRELEEKAALSRRLAHLLARLPAGVVELDAQGLVAALNPAASQLLAPLAAGESWLKFQGDHLQLAPMTDIWVYPRPQGALRLSIVESDMPEESTRILLVHDLTESWEMEQSLMQHKRLASMGEMAAGLAHQLRTPLATALLYAGHLSRAELADADRIKFSEKTTARLRHLETLIQNMLRFVRGQDMSLEAVDLVATAQEAAQTLQPQMEIRGLRLSLMLPEDEILILANRKELLGVVLNLLDNAMLASQDSAEIGLTLEVAGGTAILRVIDQGCGMSPQVQARLFEPFFTTRKEGTGLGLAIVRNLVNYWHGEIEVQSATSQGSVFTIRLPACRDATNVQVR</sequence>